<keyword evidence="3 4" id="KW-0175">Coiled coil</keyword>
<reference evidence="8" key="1">
    <citation type="submission" date="2025-08" db="UniProtKB">
        <authorList>
            <consortium name="RefSeq"/>
        </authorList>
    </citation>
    <scope>IDENTIFICATION</scope>
    <source>
        <tissue evidence="8">Testes</tissue>
    </source>
</reference>
<feature type="compositionally biased region" description="Polar residues" evidence="5">
    <location>
        <begin position="258"/>
        <end position="273"/>
    </location>
</feature>
<feature type="compositionally biased region" description="Basic and acidic residues" evidence="5">
    <location>
        <begin position="107"/>
        <end position="160"/>
    </location>
</feature>
<organism evidence="7 8">
    <name type="scientific">Saccoglossus kowalevskii</name>
    <name type="common">Acorn worm</name>
    <dbReference type="NCBI Taxonomy" id="10224"/>
    <lineage>
        <taxon>Eukaryota</taxon>
        <taxon>Metazoa</taxon>
        <taxon>Hemichordata</taxon>
        <taxon>Enteropneusta</taxon>
        <taxon>Harrimaniidae</taxon>
        <taxon>Saccoglossus</taxon>
    </lineage>
</organism>
<feature type="region of interest" description="Disordered" evidence="5">
    <location>
        <begin position="53"/>
        <end position="416"/>
    </location>
</feature>
<accession>A0ABM0GRT3</accession>
<dbReference type="InterPro" id="IPR013256">
    <property type="entry name" value="Chromatin_SPT2"/>
</dbReference>
<sequence>MDFNQLMSFAATNQKQAEKKLVHIKRYSTIVPPPKKDVKKVNTGAIKAILEKKSNPIGDRKKNQIKEDSATLQATERKISSKQSSVSKPSVKPSTVEQPQLKHKNKDHIQKHQTSVERVKIPDKKDGKIRTLDKSRGGVTKTSEKIKEKLREEKRTDVKTIPKSFSAKKTGPNPSPMDFSELMKLAEKRQHEPPSSRKDVVCESKPSTSNGRISSKNHRSRTDAKPSTSNGKITTKDKQSTRHSASNGKILPKDKQSTRVSMSNGKSIPNSTNDGRDVAQKKMTSNDINRIKGKETIRKTTSKVTDRTIDKTSHHSGNQKVSKEQKSVSDKQKLSSRVPQNHTKPGPSRVSEQPFNSRSKDKFVSPPPPHPLRPPMPLKRPAMPPPSRKVKKRRRLDSDSDYEDDGFIDDSPMDNDPCDVSSFIKQIFGYDKNKYGYESDYSLRNMDASFSQIQKEEARSYRLGLQEDMEELRKEKEEEARKLARKKKAMKSKK</sequence>
<dbReference type="Proteomes" id="UP000694865">
    <property type="component" value="Unplaced"/>
</dbReference>
<feature type="compositionally biased region" description="Basic and acidic residues" evidence="5">
    <location>
        <begin position="184"/>
        <end position="202"/>
    </location>
</feature>
<dbReference type="PANTHER" id="PTHR22691">
    <property type="entry name" value="YEAST SPT2-RELATED"/>
    <property type="match status" value="1"/>
</dbReference>
<protein>
    <recommendedName>
        <fullName evidence="2">Protein SPT2 homolog</fullName>
    </recommendedName>
</protein>
<comment type="similarity">
    <text evidence="1">Belongs to the SPT2 family.</text>
</comment>
<dbReference type="PANTHER" id="PTHR22691:SF8">
    <property type="entry name" value="PROTEIN SPT2 HOMOLOG"/>
    <property type="match status" value="1"/>
</dbReference>
<dbReference type="RefSeq" id="XP_002735930.1">
    <property type="nucleotide sequence ID" value="XM_002735884.2"/>
</dbReference>
<dbReference type="GeneID" id="100375375"/>
<dbReference type="Pfam" id="PF22878">
    <property type="entry name" value="SPT2_N"/>
    <property type="match status" value="1"/>
</dbReference>
<evidence type="ECO:0000313" key="7">
    <source>
        <dbReference type="Proteomes" id="UP000694865"/>
    </source>
</evidence>
<keyword evidence="7" id="KW-1185">Reference proteome</keyword>
<feature type="compositionally biased region" description="Pro residues" evidence="5">
    <location>
        <begin position="365"/>
        <end position="387"/>
    </location>
</feature>
<evidence type="ECO:0000313" key="8">
    <source>
        <dbReference type="RefSeq" id="XP_002735930.1"/>
    </source>
</evidence>
<evidence type="ECO:0000256" key="4">
    <source>
        <dbReference type="SAM" id="Coils"/>
    </source>
</evidence>
<evidence type="ECO:0000256" key="1">
    <source>
        <dbReference type="ARBA" id="ARBA00006461"/>
    </source>
</evidence>
<gene>
    <name evidence="8" type="primary">LOC100375375</name>
</gene>
<feature type="domain" description="SPT2 homolog N-terminal" evidence="6">
    <location>
        <begin position="1"/>
        <end position="66"/>
    </location>
</feature>
<feature type="compositionally biased region" description="Basic and acidic residues" evidence="5">
    <location>
        <begin position="53"/>
        <end position="79"/>
    </location>
</feature>
<evidence type="ECO:0000256" key="3">
    <source>
        <dbReference type="ARBA" id="ARBA00023054"/>
    </source>
</evidence>
<feature type="compositionally biased region" description="Basic and acidic residues" evidence="5">
    <location>
        <begin position="321"/>
        <end position="333"/>
    </location>
</feature>
<name>A0ABM0GRT3_SACKO</name>
<dbReference type="SMART" id="SM00784">
    <property type="entry name" value="SPT2"/>
    <property type="match status" value="1"/>
</dbReference>
<feature type="coiled-coil region" evidence="4">
    <location>
        <begin position="455"/>
        <end position="493"/>
    </location>
</feature>
<dbReference type="Pfam" id="PF08243">
    <property type="entry name" value="SPT2"/>
    <property type="match status" value="1"/>
</dbReference>
<dbReference type="InterPro" id="IPR054552">
    <property type="entry name" value="SPT2_N"/>
</dbReference>
<evidence type="ECO:0000256" key="5">
    <source>
        <dbReference type="SAM" id="MobiDB-lite"/>
    </source>
</evidence>
<feature type="compositionally biased region" description="Basic and acidic residues" evidence="5">
    <location>
        <begin position="289"/>
        <end position="313"/>
    </location>
</feature>
<feature type="compositionally biased region" description="Low complexity" evidence="5">
    <location>
        <begin position="81"/>
        <end position="94"/>
    </location>
</feature>
<evidence type="ECO:0000259" key="6">
    <source>
        <dbReference type="Pfam" id="PF22878"/>
    </source>
</evidence>
<evidence type="ECO:0000256" key="2">
    <source>
        <dbReference type="ARBA" id="ARBA00013786"/>
    </source>
</evidence>
<proteinExistence type="inferred from homology"/>
<feature type="compositionally biased region" description="Polar residues" evidence="5">
    <location>
        <begin position="205"/>
        <end position="214"/>
    </location>
</feature>
<feature type="compositionally biased region" description="Acidic residues" evidence="5">
    <location>
        <begin position="399"/>
        <end position="416"/>
    </location>
</feature>